<dbReference type="AlphaFoldDB" id="A0A9Q1G504"/>
<dbReference type="InterPro" id="IPR007527">
    <property type="entry name" value="Znf_SWIM"/>
</dbReference>
<reference evidence="3" key="1">
    <citation type="journal article" date="2023" name="Science">
        <title>Genome structures resolve the early diversification of teleost fishes.</title>
        <authorList>
            <person name="Parey E."/>
            <person name="Louis A."/>
            <person name="Montfort J."/>
            <person name="Bouchez O."/>
            <person name="Roques C."/>
            <person name="Iampietro C."/>
            <person name="Lluch J."/>
            <person name="Castinel A."/>
            <person name="Donnadieu C."/>
            <person name="Desvignes T."/>
            <person name="Floi Bucao C."/>
            <person name="Jouanno E."/>
            <person name="Wen M."/>
            <person name="Mejri S."/>
            <person name="Dirks R."/>
            <person name="Jansen H."/>
            <person name="Henkel C."/>
            <person name="Chen W.J."/>
            <person name="Zahm M."/>
            <person name="Cabau C."/>
            <person name="Klopp C."/>
            <person name="Thompson A.W."/>
            <person name="Robinson-Rechavi M."/>
            <person name="Braasch I."/>
            <person name="Lecointre G."/>
            <person name="Bobe J."/>
            <person name="Postlethwait J.H."/>
            <person name="Berthelot C."/>
            <person name="Roest Crollius H."/>
            <person name="Guiguen Y."/>
        </authorList>
    </citation>
    <scope>NUCLEOTIDE SEQUENCE</scope>
    <source>
        <strain evidence="3">WJC10195</strain>
    </source>
</reference>
<accession>A0A9Q1G504</accession>
<evidence type="ECO:0000256" key="1">
    <source>
        <dbReference type="PROSITE-ProRule" id="PRU00325"/>
    </source>
</evidence>
<evidence type="ECO:0000259" key="2">
    <source>
        <dbReference type="PROSITE" id="PS50966"/>
    </source>
</evidence>
<keyword evidence="1" id="KW-0863">Zinc-finger</keyword>
<dbReference type="EMBL" id="JAINUF010000002">
    <property type="protein sequence ID" value="KAJ8375118.1"/>
    <property type="molecule type" value="Genomic_DNA"/>
</dbReference>
<comment type="caution">
    <text evidence="3">The sequence shown here is derived from an EMBL/GenBank/DDBJ whole genome shotgun (WGS) entry which is preliminary data.</text>
</comment>
<dbReference type="OrthoDB" id="8929333at2759"/>
<dbReference type="GO" id="GO:0008270">
    <property type="term" value="F:zinc ion binding"/>
    <property type="evidence" value="ECO:0007669"/>
    <property type="project" value="UniProtKB-KW"/>
</dbReference>
<dbReference type="Proteomes" id="UP001152622">
    <property type="component" value="Chromosome 2"/>
</dbReference>
<evidence type="ECO:0000313" key="4">
    <source>
        <dbReference type="Proteomes" id="UP001152622"/>
    </source>
</evidence>
<feature type="domain" description="SWIM-type" evidence="2">
    <location>
        <begin position="8"/>
        <end position="37"/>
    </location>
</feature>
<gene>
    <name evidence="3" type="ORF">SKAU_G00056980</name>
</gene>
<keyword evidence="1" id="KW-0479">Metal-binding</keyword>
<organism evidence="3 4">
    <name type="scientific">Synaphobranchus kaupii</name>
    <name type="common">Kaup's arrowtooth eel</name>
    <dbReference type="NCBI Taxonomy" id="118154"/>
    <lineage>
        <taxon>Eukaryota</taxon>
        <taxon>Metazoa</taxon>
        <taxon>Chordata</taxon>
        <taxon>Craniata</taxon>
        <taxon>Vertebrata</taxon>
        <taxon>Euteleostomi</taxon>
        <taxon>Actinopterygii</taxon>
        <taxon>Neopterygii</taxon>
        <taxon>Teleostei</taxon>
        <taxon>Anguilliformes</taxon>
        <taxon>Synaphobranchidae</taxon>
        <taxon>Synaphobranchus</taxon>
    </lineage>
</organism>
<name>A0A9Q1G504_SYNKA</name>
<keyword evidence="1" id="KW-0862">Zinc</keyword>
<sequence>MALDAGTGPITLKSFACTCAAGKGLCNHIVALLYQTAHYSTMGTRVVPLPVACTSKLQSWHRPRNQGIHPEPIDQLLVKKPKASASCGVKSTLYRAYKVEMKLVW</sequence>
<protein>
    <recommendedName>
        <fullName evidence="2">SWIM-type domain-containing protein</fullName>
    </recommendedName>
</protein>
<evidence type="ECO:0000313" key="3">
    <source>
        <dbReference type="EMBL" id="KAJ8375118.1"/>
    </source>
</evidence>
<keyword evidence="4" id="KW-1185">Reference proteome</keyword>
<dbReference type="PROSITE" id="PS50966">
    <property type="entry name" value="ZF_SWIM"/>
    <property type="match status" value="1"/>
</dbReference>
<proteinExistence type="predicted"/>